<dbReference type="PANTHER" id="PTHR11795">
    <property type="entry name" value="BRANCHED-CHAIN AMINO ACID TRANSPORT SYSTEM PERMEASE PROTEIN LIVH"/>
    <property type="match status" value="1"/>
</dbReference>
<evidence type="ECO:0000256" key="2">
    <source>
        <dbReference type="ARBA" id="ARBA00022448"/>
    </source>
</evidence>
<dbReference type="AlphaFoldDB" id="A0A6B0TRQ8"/>
<organism evidence="10 11">
    <name type="scientific">Oceanomicrobium pacificus</name>
    <dbReference type="NCBI Taxonomy" id="2692916"/>
    <lineage>
        <taxon>Bacteria</taxon>
        <taxon>Pseudomonadati</taxon>
        <taxon>Pseudomonadota</taxon>
        <taxon>Alphaproteobacteria</taxon>
        <taxon>Rhodobacterales</taxon>
        <taxon>Paracoccaceae</taxon>
        <taxon>Oceanomicrobium</taxon>
    </lineage>
</organism>
<evidence type="ECO:0000313" key="11">
    <source>
        <dbReference type="Proteomes" id="UP000436016"/>
    </source>
</evidence>
<keyword evidence="4 9" id="KW-0812">Transmembrane</keyword>
<evidence type="ECO:0000256" key="1">
    <source>
        <dbReference type="ARBA" id="ARBA00004651"/>
    </source>
</evidence>
<feature type="transmembrane region" description="Helical" evidence="9">
    <location>
        <begin position="231"/>
        <end position="253"/>
    </location>
</feature>
<evidence type="ECO:0000256" key="7">
    <source>
        <dbReference type="ARBA" id="ARBA00023136"/>
    </source>
</evidence>
<protein>
    <submittedName>
        <fullName evidence="10">Branched-chain amino acid ABC transporter permease</fullName>
    </submittedName>
</protein>
<dbReference type="PANTHER" id="PTHR11795:SF442">
    <property type="entry name" value="ABC TRANSPORTER ATP-BINDING PROTEIN"/>
    <property type="match status" value="1"/>
</dbReference>
<reference evidence="10 11" key="1">
    <citation type="submission" date="2019-12" db="EMBL/GenBank/DDBJ databases">
        <title>Strain KN286 was isolated from seawater, which was collected from Caroline Seamount in the tropical western Pacific.</title>
        <authorList>
            <person name="Wang Q."/>
        </authorList>
    </citation>
    <scope>NUCLEOTIDE SEQUENCE [LARGE SCALE GENOMIC DNA]</scope>
    <source>
        <strain evidence="10 11">KN286</strain>
    </source>
</reference>
<keyword evidence="7 9" id="KW-0472">Membrane</keyword>
<evidence type="ECO:0000256" key="4">
    <source>
        <dbReference type="ARBA" id="ARBA00022692"/>
    </source>
</evidence>
<keyword evidence="2" id="KW-0813">Transport</keyword>
<dbReference type="InterPro" id="IPR052157">
    <property type="entry name" value="BCAA_transport_permease"/>
</dbReference>
<evidence type="ECO:0000256" key="3">
    <source>
        <dbReference type="ARBA" id="ARBA00022475"/>
    </source>
</evidence>
<feature type="transmembrane region" description="Helical" evidence="9">
    <location>
        <begin position="12"/>
        <end position="29"/>
    </location>
</feature>
<dbReference type="InterPro" id="IPR001851">
    <property type="entry name" value="ABC_transp_permease"/>
</dbReference>
<dbReference type="EMBL" id="WUWG01000007">
    <property type="protein sequence ID" value="MXU66656.1"/>
    <property type="molecule type" value="Genomic_DNA"/>
</dbReference>
<feature type="transmembrane region" description="Helical" evidence="9">
    <location>
        <begin position="182"/>
        <end position="202"/>
    </location>
</feature>
<accession>A0A6B0TRQ8</accession>
<keyword evidence="3" id="KW-1003">Cell membrane</keyword>
<evidence type="ECO:0000256" key="9">
    <source>
        <dbReference type="SAM" id="Phobius"/>
    </source>
</evidence>
<evidence type="ECO:0000256" key="8">
    <source>
        <dbReference type="ARBA" id="ARBA00037998"/>
    </source>
</evidence>
<evidence type="ECO:0000256" key="6">
    <source>
        <dbReference type="ARBA" id="ARBA00022989"/>
    </source>
</evidence>
<keyword evidence="6 9" id="KW-1133">Transmembrane helix</keyword>
<dbReference type="Proteomes" id="UP000436016">
    <property type="component" value="Unassembled WGS sequence"/>
</dbReference>
<dbReference type="Pfam" id="PF02653">
    <property type="entry name" value="BPD_transp_2"/>
    <property type="match status" value="1"/>
</dbReference>
<evidence type="ECO:0000256" key="5">
    <source>
        <dbReference type="ARBA" id="ARBA00022970"/>
    </source>
</evidence>
<evidence type="ECO:0000313" key="10">
    <source>
        <dbReference type="EMBL" id="MXU66656.1"/>
    </source>
</evidence>
<comment type="caution">
    <text evidence="10">The sequence shown here is derived from an EMBL/GenBank/DDBJ whole genome shotgun (WGS) entry which is preliminary data.</text>
</comment>
<dbReference type="GO" id="GO:0005886">
    <property type="term" value="C:plasma membrane"/>
    <property type="evidence" value="ECO:0007669"/>
    <property type="project" value="UniProtKB-SubCell"/>
</dbReference>
<keyword evidence="5" id="KW-0029">Amino-acid transport</keyword>
<feature type="transmembrane region" description="Helical" evidence="9">
    <location>
        <begin position="305"/>
        <end position="322"/>
    </location>
</feature>
<comment type="similarity">
    <text evidence="8">Belongs to the binding-protein-dependent transport system permease family. LivHM subfamily.</text>
</comment>
<dbReference type="GO" id="GO:0006865">
    <property type="term" value="P:amino acid transport"/>
    <property type="evidence" value="ECO:0007669"/>
    <property type="project" value="UniProtKB-KW"/>
</dbReference>
<feature type="transmembrane region" description="Helical" evidence="9">
    <location>
        <begin position="265"/>
        <end position="293"/>
    </location>
</feature>
<name>A0A6B0TRQ8_9RHOB</name>
<proteinExistence type="inferred from homology"/>
<dbReference type="GO" id="GO:0022857">
    <property type="term" value="F:transmembrane transporter activity"/>
    <property type="evidence" value="ECO:0007669"/>
    <property type="project" value="InterPro"/>
</dbReference>
<dbReference type="CDD" id="cd06582">
    <property type="entry name" value="TM_PBP1_LivH_like"/>
    <property type="match status" value="1"/>
</dbReference>
<gene>
    <name evidence="10" type="ORF">GSH16_14500</name>
</gene>
<feature type="transmembrane region" description="Helical" evidence="9">
    <location>
        <begin position="35"/>
        <end position="60"/>
    </location>
</feature>
<feature type="transmembrane region" description="Helical" evidence="9">
    <location>
        <begin position="98"/>
        <end position="126"/>
    </location>
</feature>
<keyword evidence="11" id="KW-1185">Reference proteome</keyword>
<comment type="subcellular location">
    <subcellularLocation>
        <location evidence="1">Cell membrane</location>
        <topology evidence="1">Multi-pass membrane protein</topology>
    </subcellularLocation>
</comment>
<feature type="transmembrane region" description="Helical" evidence="9">
    <location>
        <begin position="138"/>
        <end position="156"/>
    </location>
</feature>
<sequence length="331" mass="35048">MERLQQTVARMGGVNLLPVAVALAALIAIGAPATWVTLTVAGLAMGMMIFLMASGLSLVFGLMDVLNFGHSAFISFGAFIAASTLALLSGWVAADSLLYNLLALGIAISAAGLFGLVAGWFFEVVIVKPVYQDHLRQILITMGALIVAEQLILAIWGGSPLSVPRPAFLQGSWLIGDTTIEIYRVFAFLLGFVAFLGLRYTLKSTRIGLLIRAGVENREMVESLGFRIDRLFAGVFMVGSALAAIGGAMWAGYETLITPDLGAEMMVLVFIVVIIGGLGSIEGSLLGALLVGLTGNYVGFLAPKLALASNMILMMVILLWRPQGLRPAVRT</sequence>
<feature type="transmembrane region" description="Helical" evidence="9">
    <location>
        <begin position="72"/>
        <end position="92"/>
    </location>
</feature>